<dbReference type="Proteomes" id="UP000239872">
    <property type="component" value="Unassembled WGS sequence"/>
</dbReference>
<gene>
    <name evidence="2" type="ORF">CJD36_020505</name>
</gene>
<protein>
    <submittedName>
        <fullName evidence="2">Uncharacterized protein</fullName>
    </submittedName>
</protein>
<keyword evidence="1" id="KW-0472">Membrane</keyword>
<dbReference type="Gene3D" id="1.25.40.10">
    <property type="entry name" value="Tetratricopeptide repeat domain"/>
    <property type="match status" value="1"/>
</dbReference>
<proteinExistence type="predicted"/>
<dbReference type="EMBL" id="PPSL01000007">
    <property type="protein sequence ID" value="PQJ09171.1"/>
    <property type="molecule type" value="Genomic_DNA"/>
</dbReference>
<dbReference type="SUPFAM" id="SSF48452">
    <property type="entry name" value="TPR-like"/>
    <property type="match status" value="1"/>
</dbReference>
<dbReference type="RefSeq" id="WP_105041076.1">
    <property type="nucleotide sequence ID" value="NZ_PPSL01000007.1"/>
</dbReference>
<organism evidence="2 3">
    <name type="scientific">Flavipsychrobacter stenotrophus</name>
    <dbReference type="NCBI Taxonomy" id="2077091"/>
    <lineage>
        <taxon>Bacteria</taxon>
        <taxon>Pseudomonadati</taxon>
        <taxon>Bacteroidota</taxon>
        <taxon>Chitinophagia</taxon>
        <taxon>Chitinophagales</taxon>
        <taxon>Chitinophagaceae</taxon>
        <taxon>Flavipsychrobacter</taxon>
    </lineage>
</organism>
<dbReference type="OrthoDB" id="9808622at2"/>
<feature type="transmembrane region" description="Helical" evidence="1">
    <location>
        <begin position="36"/>
        <end position="54"/>
    </location>
</feature>
<keyword evidence="1" id="KW-1133">Transmembrane helix</keyword>
<keyword evidence="1" id="KW-0812">Transmembrane</keyword>
<dbReference type="SMART" id="SM00028">
    <property type="entry name" value="TPR"/>
    <property type="match status" value="2"/>
</dbReference>
<sequence length="231" mass="25448">MATETNTPEVDQPHNYDLDANPLDSVVVAYEKNKKILTTALTVLVIAGVGFFGYQKWYKAPNEEKASSAMAMPQLYFQADSLNLALNGDGKNIGFAKIEKKYDGTAAGNMARYYEGICYMRMGEFDKAITALKGFDGKGTLLAYQAWGSIGVSYMEKGDKKNAIEYLKKATGNAADGMITPMYLYQLGLAYEADNNAAEAKAAFLRIRDEYPRSMVARDMDKELAKLGVLD</sequence>
<reference evidence="2 3" key="1">
    <citation type="submission" date="2018-01" db="EMBL/GenBank/DDBJ databases">
        <title>A novel member of the phylum Bacteroidetes isolated from glacier ice.</title>
        <authorList>
            <person name="Liu Q."/>
            <person name="Xin Y.-H."/>
        </authorList>
    </citation>
    <scope>NUCLEOTIDE SEQUENCE [LARGE SCALE GENOMIC DNA]</scope>
    <source>
        <strain evidence="2 3">RB1R16</strain>
    </source>
</reference>
<name>A0A2S7SRB3_9BACT</name>
<accession>A0A2S7SRB3</accession>
<keyword evidence="3" id="KW-1185">Reference proteome</keyword>
<dbReference type="InterPro" id="IPR019734">
    <property type="entry name" value="TPR_rpt"/>
</dbReference>
<dbReference type="Pfam" id="PF13174">
    <property type="entry name" value="TPR_6"/>
    <property type="match status" value="2"/>
</dbReference>
<dbReference type="InterPro" id="IPR011990">
    <property type="entry name" value="TPR-like_helical_dom_sf"/>
</dbReference>
<evidence type="ECO:0000256" key="1">
    <source>
        <dbReference type="SAM" id="Phobius"/>
    </source>
</evidence>
<dbReference type="AlphaFoldDB" id="A0A2S7SRB3"/>
<evidence type="ECO:0000313" key="2">
    <source>
        <dbReference type="EMBL" id="PQJ09171.1"/>
    </source>
</evidence>
<evidence type="ECO:0000313" key="3">
    <source>
        <dbReference type="Proteomes" id="UP000239872"/>
    </source>
</evidence>
<comment type="caution">
    <text evidence="2">The sequence shown here is derived from an EMBL/GenBank/DDBJ whole genome shotgun (WGS) entry which is preliminary data.</text>
</comment>
<dbReference type="Pfam" id="PF13181">
    <property type="entry name" value="TPR_8"/>
    <property type="match status" value="1"/>
</dbReference>